<keyword evidence="1" id="KW-0238">DNA-binding</keyword>
<reference evidence="3 4" key="1">
    <citation type="submission" date="2018-06" db="EMBL/GenBank/DDBJ databases">
        <authorList>
            <consortium name="Pathogen Informatics"/>
            <person name="Doyle S."/>
        </authorList>
    </citation>
    <scope>NUCLEOTIDE SEQUENCE [LARGE SCALE GENOMIC DNA]</scope>
    <source>
        <strain evidence="4">NCTC 10815</strain>
    </source>
</reference>
<organism evidence="3 4">
    <name type="scientific">Listeria grayi</name>
    <name type="common">Listeria murrayi</name>
    <dbReference type="NCBI Taxonomy" id="1641"/>
    <lineage>
        <taxon>Bacteria</taxon>
        <taxon>Bacillati</taxon>
        <taxon>Bacillota</taxon>
        <taxon>Bacilli</taxon>
        <taxon>Bacillales</taxon>
        <taxon>Listeriaceae</taxon>
        <taxon>Listeria</taxon>
    </lineage>
</organism>
<dbReference type="AlphaFoldDB" id="A0A378MGK2"/>
<dbReference type="Proteomes" id="UP000254879">
    <property type="component" value="Unassembled WGS sequence"/>
</dbReference>
<dbReference type="InterPro" id="IPR001387">
    <property type="entry name" value="Cro/C1-type_HTH"/>
</dbReference>
<dbReference type="PROSITE" id="PS50943">
    <property type="entry name" value="HTH_CROC1"/>
    <property type="match status" value="1"/>
</dbReference>
<dbReference type="SMART" id="SM00530">
    <property type="entry name" value="HTH_XRE"/>
    <property type="match status" value="1"/>
</dbReference>
<gene>
    <name evidence="3" type="ORF">NCTC10815_02869</name>
</gene>
<dbReference type="Gene3D" id="1.10.260.40">
    <property type="entry name" value="lambda repressor-like DNA-binding domains"/>
    <property type="match status" value="1"/>
</dbReference>
<dbReference type="PANTHER" id="PTHR46558:SF4">
    <property type="entry name" value="DNA-BIDING PHAGE PROTEIN"/>
    <property type="match status" value="1"/>
</dbReference>
<accession>A0A378MGK2</accession>
<evidence type="ECO:0000256" key="1">
    <source>
        <dbReference type="ARBA" id="ARBA00023125"/>
    </source>
</evidence>
<proteinExistence type="predicted"/>
<dbReference type="EMBL" id="UGPG01000001">
    <property type="protein sequence ID" value="STY45489.1"/>
    <property type="molecule type" value="Genomic_DNA"/>
</dbReference>
<sequence length="83" mass="9559">MRTMFKEKRKQLGWTQKELAEIVELAEVTIRKLESGDRDPSISTALRISRALNEKVENVFPDIFLVNNDTKRIELDKLTKVGG</sequence>
<evidence type="ECO:0000313" key="4">
    <source>
        <dbReference type="Proteomes" id="UP000254879"/>
    </source>
</evidence>
<protein>
    <submittedName>
        <fullName evidence="3">Transcriptional repressor DicA</fullName>
    </submittedName>
</protein>
<feature type="domain" description="HTH cro/C1-type" evidence="2">
    <location>
        <begin position="5"/>
        <end position="59"/>
    </location>
</feature>
<dbReference type="CDD" id="cd00093">
    <property type="entry name" value="HTH_XRE"/>
    <property type="match status" value="1"/>
</dbReference>
<dbReference type="InterPro" id="IPR010982">
    <property type="entry name" value="Lambda_DNA-bd_dom_sf"/>
</dbReference>
<name>A0A378MGK2_LISGR</name>
<dbReference type="PANTHER" id="PTHR46558">
    <property type="entry name" value="TRACRIPTIONAL REGULATORY PROTEIN-RELATED-RELATED"/>
    <property type="match status" value="1"/>
</dbReference>
<dbReference type="Pfam" id="PF01381">
    <property type="entry name" value="HTH_3"/>
    <property type="match status" value="1"/>
</dbReference>
<evidence type="ECO:0000313" key="3">
    <source>
        <dbReference type="EMBL" id="STY45489.1"/>
    </source>
</evidence>
<dbReference type="SUPFAM" id="SSF47413">
    <property type="entry name" value="lambda repressor-like DNA-binding domains"/>
    <property type="match status" value="1"/>
</dbReference>
<dbReference type="RefSeq" id="WP_115346339.1">
    <property type="nucleotide sequence ID" value="NZ_UGPG01000001.1"/>
</dbReference>
<dbReference type="GO" id="GO:0003677">
    <property type="term" value="F:DNA binding"/>
    <property type="evidence" value="ECO:0007669"/>
    <property type="project" value="UniProtKB-KW"/>
</dbReference>
<evidence type="ECO:0000259" key="2">
    <source>
        <dbReference type="PROSITE" id="PS50943"/>
    </source>
</evidence>